<evidence type="ECO:0000256" key="3">
    <source>
        <dbReference type="ARBA" id="ARBA00010147"/>
    </source>
</evidence>
<dbReference type="Pfam" id="PF13290">
    <property type="entry name" value="CHB_HEX_C_1"/>
    <property type="match status" value="1"/>
</dbReference>
<name>A0AAV5NTV9_9VIBR</name>
<comment type="similarity">
    <text evidence="2">Belongs to the glycosyl hydrolase 29 family.</text>
</comment>
<proteinExistence type="inferred from homology"/>
<dbReference type="InterPro" id="IPR051941">
    <property type="entry name" value="BG_Antigen-Binding_Lectin"/>
</dbReference>
<evidence type="ECO:0000256" key="1">
    <source>
        <dbReference type="ARBA" id="ARBA00002219"/>
    </source>
</evidence>
<dbReference type="Proteomes" id="UP001156690">
    <property type="component" value="Unassembled WGS sequence"/>
</dbReference>
<dbReference type="Pfam" id="PF00754">
    <property type="entry name" value="F5_F8_type_C"/>
    <property type="match status" value="1"/>
</dbReference>
<comment type="similarity">
    <text evidence="3">Belongs to the fucolectin family.</text>
</comment>
<evidence type="ECO:0000256" key="2">
    <source>
        <dbReference type="ARBA" id="ARBA00007951"/>
    </source>
</evidence>
<dbReference type="PANTHER" id="PTHR45713:SF6">
    <property type="entry name" value="F5_8 TYPE C DOMAIN-CONTAINING PROTEIN"/>
    <property type="match status" value="1"/>
</dbReference>
<dbReference type="AlphaFoldDB" id="A0AAV5NTV9"/>
<dbReference type="InterPro" id="IPR000933">
    <property type="entry name" value="Glyco_hydro_29"/>
</dbReference>
<dbReference type="GO" id="GO:0042806">
    <property type="term" value="F:fucose binding"/>
    <property type="evidence" value="ECO:0007669"/>
    <property type="project" value="UniProtKB-ARBA"/>
</dbReference>
<organism evidence="15 16">
    <name type="scientific">Vibrio penaeicida</name>
    <dbReference type="NCBI Taxonomy" id="104609"/>
    <lineage>
        <taxon>Bacteria</taxon>
        <taxon>Pseudomonadati</taxon>
        <taxon>Pseudomonadota</taxon>
        <taxon>Gammaproteobacteria</taxon>
        <taxon>Vibrionales</taxon>
        <taxon>Vibrionaceae</taxon>
        <taxon>Vibrio</taxon>
    </lineage>
</organism>
<keyword evidence="10" id="KW-0106">Calcium</keyword>
<comment type="function">
    <text evidence="1">Acts as a defensive agent. Recognizes blood group fucosylated oligosaccharides including A, B, H and Lewis B-type antigens. Does not recognize Lewis A antigen and has low affinity for monovalent haptens.</text>
</comment>
<evidence type="ECO:0000256" key="7">
    <source>
        <dbReference type="ARBA" id="ARBA00022729"/>
    </source>
</evidence>
<dbReference type="InterPro" id="IPR057739">
    <property type="entry name" value="Glyco_hydro_29_N"/>
</dbReference>
<dbReference type="EC" id="3.2.1.51" evidence="5"/>
<keyword evidence="12" id="KW-0326">Glycosidase</keyword>
<dbReference type="GO" id="GO:0005975">
    <property type="term" value="P:carbohydrate metabolic process"/>
    <property type="evidence" value="ECO:0007669"/>
    <property type="project" value="InterPro"/>
</dbReference>
<evidence type="ECO:0000256" key="5">
    <source>
        <dbReference type="ARBA" id="ARBA00012662"/>
    </source>
</evidence>
<dbReference type="RefSeq" id="WP_126607052.1">
    <property type="nucleotide sequence ID" value="NZ_AP025145.1"/>
</dbReference>
<evidence type="ECO:0000256" key="4">
    <source>
        <dbReference type="ARBA" id="ARBA00011233"/>
    </source>
</evidence>
<keyword evidence="8" id="KW-0430">Lectin</keyword>
<comment type="caution">
    <text evidence="15">The sequence shown here is derived from an EMBL/GenBank/DDBJ whole genome shotgun (WGS) entry which is preliminary data.</text>
</comment>
<gene>
    <name evidence="15" type="ORF">GCM10007932_35270</name>
</gene>
<dbReference type="InterPro" id="IPR006585">
    <property type="entry name" value="FTP1"/>
</dbReference>
<dbReference type="GO" id="GO:0010185">
    <property type="term" value="P:regulation of cellular defense response"/>
    <property type="evidence" value="ECO:0007669"/>
    <property type="project" value="UniProtKB-ARBA"/>
</dbReference>
<evidence type="ECO:0000256" key="9">
    <source>
        <dbReference type="ARBA" id="ARBA00022801"/>
    </source>
</evidence>
<keyword evidence="16" id="KW-1185">Reference proteome</keyword>
<sequence>MKLNYLPLLLSALVSQNILAAEPEDVLPVPSERQLSYLDNEMNAFFHFSLNGYYNREWGNGTEDPEIFNPHQFNADEWVQAAKDMGAKNIILVAKHHSGFHLFDSPYSDYDVANTPWGRTQTPPRDMMKEVRDAAIDKGIKFSVYLSPWDRHHPNYVVYRDDYSREDDYDQAMKIYDDFFSNSLQYVLDNYGPIHEMWFDGAGTGPQFGRTGLDFERFIQTIRNRSPETNIAIVGPDIRWVGNEHGTAPENAWSIHPLSDRDDRYNETGVVLDGRFRGMSSSERLNFYPNECDTPILEDDHGHIKWFWWDSHRVRSQDTLFNTVYFDCVGHNSSLLLNLSPDTEGKIPQNQSVAAKALGDSIRMTFSNNLLSGASVSASSIYESTYNPSKVLDGNKNTYWAAQDKSGWHHTPSVSIQEESLTFTMDTPISFDVFSISEPIFKGQRITHFSVQSRLNEGEWKTIVDKGLIGTKRLVKLPSQVIADELKVVIDGSRDVPLISEVGVYKHEQSKVDVTFSPSETLQPQPFEVTLTSPIDNDTIYYTTDGSEPTYNSPVYTNPISISQPTTIKILSRSAGIKSSKQYFLGTAKNLAIDSRAVVYQSSVHASGAGPERAVDGNVSGHWGHRSVTHTGEAAGEAQDPWWEIDLGREVFVSNIVLHNRTDCCSERLDNVTVLAHFEPLNSKVPLQVKNHQGVFVGNTGENVGSSVSIPVNRQSRFIRVQAEGSDRYLSLAEVQIMGIESSDIVHNVAKNMYTVQSSNLGGEDTSNKAVDGNTNGNFRNGSVSHTSENGSVGDTWWRVDLGESKPISQIRIFNRTDCCSDRLANFDVLVSNNPNIGSNVAWSHYQGQPVGDSLNLNLNNVQGRYVTLKKRDNTILSLAEVEVMSTERSLGLNVSTFKQASQSSEHSSGAAASRAVDGIDSGIWGHGSVSHTGDNDTNAWWQVDLGDKRTIGLVKLLNRTDCCGDRLENLRVHISDSSFGNATNEDIMARDDVVTVNYSGPTKAEMDIVAGYSGRYLRISRDGVTEPLHIAEVVVIEPIVGD</sequence>
<reference evidence="16" key="1">
    <citation type="journal article" date="2019" name="Int. J. Syst. Evol. Microbiol.">
        <title>The Global Catalogue of Microorganisms (GCM) 10K type strain sequencing project: providing services to taxonomists for standard genome sequencing and annotation.</title>
        <authorList>
            <consortium name="The Broad Institute Genomics Platform"/>
            <consortium name="The Broad Institute Genome Sequencing Center for Infectious Disease"/>
            <person name="Wu L."/>
            <person name="Ma J."/>
        </authorList>
    </citation>
    <scope>NUCLEOTIDE SEQUENCE [LARGE SCALE GENOMIC DNA]</scope>
    <source>
        <strain evidence="16">NBRC 15640</strain>
    </source>
</reference>
<evidence type="ECO:0000256" key="8">
    <source>
        <dbReference type="ARBA" id="ARBA00022734"/>
    </source>
</evidence>
<keyword evidence="9" id="KW-0378">Hydrolase</keyword>
<evidence type="ECO:0000313" key="15">
    <source>
        <dbReference type="EMBL" id="GLQ74166.1"/>
    </source>
</evidence>
<evidence type="ECO:0000259" key="14">
    <source>
        <dbReference type="PROSITE" id="PS50022"/>
    </source>
</evidence>
<evidence type="ECO:0000256" key="13">
    <source>
        <dbReference type="SAM" id="SignalP"/>
    </source>
</evidence>
<keyword evidence="7 13" id="KW-0732">Signal</keyword>
<feature type="chain" id="PRO_5043708526" description="alpha-L-fucosidase" evidence="13">
    <location>
        <begin position="21"/>
        <end position="1043"/>
    </location>
</feature>
<dbReference type="Pfam" id="PF22633">
    <property type="entry name" value="F5_F8_type_C_2"/>
    <property type="match status" value="3"/>
</dbReference>
<protein>
    <recommendedName>
        <fullName evidence="5">alpha-L-fucosidase</fullName>
        <ecNumber evidence="5">3.2.1.51</ecNumber>
    </recommendedName>
</protein>
<keyword evidence="11" id="KW-1015">Disulfide bond</keyword>
<feature type="domain" description="F5/8 type C" evidence="14">
    <location>
        <begin position="886"/>
        <end position="1020"/>
    </location>
</feature>
<dbReference type="Pfam" id="PF01120">
    <property type="entry name" value="Alpha_L_fucos"/>
    <property type="match status" value="1"/>
</dbReference>
<feature type="domain" description="F5/8 type C" evidence="14">
    <location>
        <begin position="580"/>
        <end position="740"/>
    </location>
</feature>
<feature type="signal peptide" evidence="13">
    <location>
        <begin position="1"/>
        <end position="20"/>
    </location>
</feature>
<dbReference type="GO" id="GO:0046872">
    <property type="term" value="F:metal ion binding"/>
    <property type="evidence" value="ECO:0007669"/>
    <property type="project" value="UniProtKB-KW"/>
</dbReference>
<dbReference type="PANTHER" id="PTHR45713">
    <property type="entry name" value="FTP DOMAIN-CONTAINING PROTEIN"/>
    <property type="match status" value="1"/>
</dbReference>
<evidence type="ECO:0000256" key="12">
    <source>
        <dbReference type="ARBA" id="ARBA00023295"/>
    </source>
</evidence>
<evidence type="ECO:0000256" key="11">
    <source>
        <dbReference type="ARBA" id="ARBA00023157"/>
    </source>
</evidence>
<dbReference type="InterPro" id="IPR008979">
    <property type="entry name" value="Galactose-bd-like_sf"/>
</dbReference>
<dbReference type="PROSITE" id="PS50022">
    <property type="entry name" value="FA58C_3"/>
    <property type="match status" value="2"/>
</dbReference>
<dbReference type="SMART" id="SM00812">
    <property type="entry name" value="Alpha_L_fucos"/>
    <property type="match status" value="1"/>
</dbReference>
<dbReference type="InterPro" id="IPR000421">
    <property type="entry name" value="FA58C"/>
</dbReference>
<accession>A0AAV5NTV9</accession>
<dbReference type="SUPFAM" id="SSF49785">
    <property type="entry name" value="Galactose-binding domain-like"/>
    <property type="match status" value="4"/>
</dbReference>
<dbReference type="InterPro" id="IPR017853">
    <property type="entry name" value="GH"/>
</dbReference>
<dbReference type="EMBL" id="BSNX01000055">
    <property type="protein sequence ID" value="GLQ74166.1"/>
    <property type="molecule type" value="Genomic_DNA"/>
</dbReference>
<dbReference type="Gene3D" id="2.60.120.260">
    <property type="entry name" value="Galactose-binding domain-like"/>
    <property type="match status" value="4"/>
</dbReference>
<keyword evidence="6" id="KW-0479">Metal-binding</keyword>
<dbReference type="InterPro" id="IPR059177">
    <property type="entry name" value="GH29D-like_dom"/>
</dbReference>
<comment type="subunit">
    <text evidence="4">Homotrimer.</text>
</comment>
<evidence type="ECO:0000313" key="16">
    <source>
        <dbReference type="Proteomes" id="UP001156690"/>
    </source>
</evidence>
<evidence type="ECO:0000256" key="10">
    <source>
        <dbReference type="ARBA" id="ARBA00022837"/>
    </source>
</evidence>
<dbReference type="GO" id="GO:0004560">
    <property type="term" value="F:alpha-L-fucosidase activity"/>
    <property type="evidence" value="ECO:0007669"/>
    <property type="project" value="InterPro"/>
</dbReference>
<dbReference type="SMART" id="SM00607">
    <property type="entry name" value="FTP"/>
    <property type="match status" value="3"/>
</dbReference>
<dbReference type="Gene3D" id="3.20.20.80">
    <property type="entry name" value="Glycosidases"/>
    <property type="match status" value="1"/>
</dbReference>
<evidence type="ECO:0000256" key="6">
    <source>
        <dbReference type="ARBA" id="ARBA00022723"/>
    </source>
</evidence>
<dbReference type="SUPFAM" id="SSF51445">
    <property type="entry name" value="(Trans)glycosidases"/>
    <property type="match status" value="1"/>
</dbReference>